<dbReference type="EMBL" id="FRBR01000017">
    <property type="protein sequence ID" value="SHM45029.1"/>
    <property type="molecule type" value="Genomic_DNA"/>
</dbReference>
<dbReference type="Gene3D" id="3.40.350.10">
    <property type="entry name" value="Creatinase/prolidase N-terminal domain"/>
    <property type="match status" value="1"/>
</dbReference>
<dbReference type="InterPro" id="IPR000994">
    <property type="entry name" value="Pept_M24"/>
</dbReference>
<dbReference type="SUPFAM" id="SSF53092">
    <property type="entry name" value="Creatinase/prolidase N-terminal domain"/>
    <property type="match status" value="1"/>
</dbReference>
<dbReference type="RefSeq" id="WP_073037194.1">
    <property type="nucleotide sequence ID" value="NZ_BMLR01000017.1"/>
</dbReference>
<dbReference type="Proteomes" id="UP000183974">
    <property type="component" value="Unassembled WGS sequence"/>
</dbReference>
<gene>
    <name evidence="3" type="ORF">SAMN05444398_11715</name>
</gene>
<accession>A0A1M7IWG3</accession>
<dbReference type="PANTHER" id="PTHR46112">
    <property type="entry name" value="AMINOPEPTIDASE"/>
    <property type="match status" value="1"/>
</dbReference>
<feature type="domain" description="Peptidase M24" evidence="1">
    <location>
        <begin position="158"/>
        <end position="362"/>
    </location>
</feature>
<dbReference type="Pfam" id="PF01321">
    <property type="entry name" value="Creatinase_N"/>
    <property type="match status" value="1"/>
</dbReference>
<dbReference type="InterPro" id="IPR050659">
    <property type="entry name" value="Peptidase_M24B"/>
</dbReference>
<evidence type="ECO:0000259" key="1">
    <source>
        <dbReference type="Pfam" id="PF00557"/>
    </source>
</evidence>
<dbReference type="CDD" id="cd01066">
    <property type="entry name" value="APP_MetAP"/>
    <property type="match status" value="1"/>
</dbReference>
<dbReference type="Gene3D" id="3.90.230.10">
    <property type="entry name" value="Creatinase/methionine aminopeptidase superfamily"/>
    <property type="match status" value="1"/>
</dbReference>
<organism evidence="3 4">
    <name type="scientific">Roseovarius pacificus</name>
    <dbReference type="NCBI Taxonomy" id="337701"/>
    <lineage>
        <taxon>Bacteria</taxon>
        <taxon>Pseudomonadati</taxon>
        <taxon>Pseudomonadota</taxon>
        <taxon>Alphaproteobacteria</taxon>
        <taxon>Rhodobacterales</taxon>
        <taxon>Roseobacteraceae</taxon>
        <taxon>Roseovarius</taxon>
    </lineage>
</organism>
<evidence type="ECO:0000313" key="3">
    <source>
        <dbReference type="EMBL" id="SHM45029.1"/>
    </source>
</evidence>
<dbReference type="Pfam" id="PF00557">
    <property type="entry name" value="Peptidase_M24"/>
    <property type="match status" value="1"/>
</dbReference>
<protein>
    <submittedName>
        <fullName evidence="3">Xaa-Pro dipeptidase</fullName>
    </submittedName>
</protein>
<dbReference type="InterPro" id="IPR036005">
    <property type="entry name" value="Creatinase/aminopeptidase-like"/>
</dbReference>
<proteinExistence type="predicted"/>
<dbReference type="InterPro" id="IPR029149">
    <property type="entry name" value="Creatin/AminoP/Spt16_N"/>
</dbReference>
<dbReference type="STRING" id="337701.SAMN05444398_11715"/>
<evidence type="ECO:0000259" key="2">
    <source>
        <dbReference type="Pfam" id="PF01321"/>
    </source>
</evidence>
<dbReference type="AlphaFoldDB" id="A0A1M7IWG3"/>
<keyword evidence="4" id="KW-1185">Reference proteome</keyword>
<dbReference type="PANTHER" id="PTHR46112:SF2">
    <property type="entry name" value="XAA-PRO AMINOPEPTIDASE P-RELATED"/>
    <property type="match status" value="1"/>
</dbReference>
<dbReference type="OrthoDB" id="9761809at2"/>
<dbReference type="SUPFAM" id="SSF55920">
    <property type="entry name" value="Creatinase/aminopeptidase"/>
    <property type="match status" value="1"/>
</dbReference>
<dbReference type="InterPro" id="IPR000587">
    <property type="entry name" value="Creatinase_N"/>
</dbReference>
<evidence type="ECO:0000313" key="4">
    <source>
        <dbReference type="Proteomes" id="UP000183974"/>
    </source>
</evidence>
<name>A0A1M7IWG3_9RHOB</name>
<sequence>MHSNPFSDGELARRVAATRQQMEARGLDLILLSAPENIFYLIGLDHWGYFAPHVLIVPREGDMVLVTRQMEQVAIANMVRNARFLGHSDSETAADVVIGHLAGSCAGKAVGHEAWSSGLSLAMGEALKEGIAGAEWRDITGMVDTLRLVKSPEEEGFMRRAARAADAGTQAAIAAIHDGAQEAEVAAECLSAMTRAGGTPPGFGPFLRPAARMAEEHTSWGEGTHEGAVFLEVAGCVARYNAPMGRLVSIGQISDEDAAMADISKRAFDATLAALRPGVRARDVYDGWQAVVDAAGMPEYRRHHCGYLVGIGFPPSWTGGPRVTGLRHDSELEMQEGMTFHLMSWFTETGRGNFFVSNTVLLGPDGAEVLNDTPYGPHVV</sequence>
<reference evidence="3 4" key="1">
    <citation type="submission" date="2016-11" db="EMBL/GenBank/DDBJ databases">
        <authorList>
            <person name="Jaros S."/>
            <person name="Januszkiewicz K."/>
            <person name="Wedrychowicz H."/>
        </authorList>
    </citation>
    <scope>NUCLEOTIDE SEQUENCE [LARGE SCALE GENOMIC DNA]</scope>
    <source>
        <strain evidence="3 4">DSM 29589</strain>
    </source>
</reference>
<feature type="domain" description="Creatinase N-terminal" evidence="2">
    <location>
        <begin position="14"/>
        <end position="149"/>
    </location>
</feature>